<protein>
    <recommendedName>
        <fullName evidence="3">Outer membrane protein beta-barrel domain-containing protein</fullName>
    </recommendedName>
</protein>
<dbReference type="RefSeq" id="WP_130092696.1">
    <property type="nucleotide sequence ID" value="NZ_SETE01000002.1"/>
</dbReference>
<dbReference type="EMBL" id="SETE01000002">
    <property type="protein sequence ID" value="RYM34687.1"/>
    <property type="molecule type" value="Genomic_DNA"/>
</dbReference>
<keyword evidence="2" id="KW-1185">Reference proteome</keyword>
<sequence>MRLHFTQITFILLLLFPIHSIAQDNIGIKFFGLSLHPKGEHENAFLMPNKLDENGYFVMNFGTEIMYEKFIYKDILSIKVIQAIYSDCAARLGGFSHIGLRAKIFKIGKHTLNGGIGPTLVFRRNWLDLEGYVNPNRFKGGPENTFQYLFLWYGGEFEYKYQMNEKLDFAISFVPGYPDLMSLAFGVNLRFN</sequence>
<accession>A0A4Q4KPB8</accession>
<dbReference type="AlphaFoldDB" id="A0A4Q4KPB8"/>
<dbReference type="Proteomes" id="UP000293952">
    <property type="component" value="Unassembled WGS sequence"/>
</dbReference>
<organism evidence="1 2">
    <name type="scientific">Brumimicrobium glaciale</name>
    <dbReference type="NCBI Taxonomy" id="200475"/>
    <lineage>
        <taxon>Bacteria</taxon>
        <taxon>Pseudomonadati</taxon>
        <taxon>Bacteroidota</taxon>
        <taxon>Flavobacteriia</taxon>
        <taxon>Flavobacteriales</taxon>
        <taxon>Crocinitomicaceae</taxon>
        <taxon>Brumimicrobium</taxon>
    </lineage>
</organism>
<comment type="caution">
    <text evidence="1">The sequence shown here is derived from an EMBL/GenBank/DDBJ whole genome shotgun (WGS) entry which is preliminary data.</text>
</comment>
<evidence type="ECO:0008006" key="3">
    <source>
        <dbReference type="Google" id="ProtNLM"/>
    </source>
</evidence>
<reference evidence="1 2" key="1">
    <citation type="submission" date="2019-02" db="EMBL/GenBank/DDBJ databases">
        <title>Genome sequence of the sea-ice species Brumimicrobium glaciale.</title>
        <authorList>
            <person name="Bowman J.P."/>
        </authorList>
    </citation>
    <scope>NUCLEOTIDE SEQUENCE [LARGE SCALE GENOMIC DNA]</scope>
    <source>
        <strain evidence="1 2">IC156</strain>
    </source>
</reference>
<proteinExistence type="predicted"/>
<evidence type="ECO:0000313" key="2">
    <source>
        <dbReference type="Proteomes" id="UP000293952"/>
    </source>
</evidence>
<evidence type="ECO:0000313" key="1">
    <source>
        <dbReference type="EMBL" id="RYM34687.1"/>
    </source>
</evidence>
<dbReference type="OrthoDB" id="1014067at2"/>
<name>A0A4Q4KPB8_9FLAO</name>
<gene>
    <name evidence="1" type="ORF">ERX46_04750</name>
</gene>